<dbReference type="Proteomes" id="UP001189429">
    <property type="component" value="Unassembled WGS sequence"/>
</dbReference>
<sequence length="99" mass="10378">APACPLAQPRWPPPRSLRARCSRGGPSVEGSPPPSRPPGRSAPRCPPGTGDARHGRLGRAAGRPLPLPRALISSIASSEEPEKEGRPRPARASAPRWSS</sequence>
<feature type="compositionally biased region" description="Low complexity" evidence="1">
    <location>
        <begin position="58"/>
        <end position="71"/>
    </location>
</feature>
<dbReference type="EMBL" id="CAUYUJ010013102">
    <property type="protein sequence ID" value="CAK0835490.1"/>
    <property type="molecule type" value="Genomic_DNA"/>
</dbReference>
<feature type="non-terminal residue" evidence="2">
    <location>
        <position position="1"/>
    </location>
</feature>
<reference evidence="2" key="1">
    <citation type="submission" date="2023-10" db="EMBL/GenBank/DDBJ databases">
        <authorList>
            <person name="Chen Y."/>
            <person name="Shah S."/>
            <person name="Dougan E. K."/>
            <person name="Thang M."/>
            <person name="Chan C."/>
        </authorList>
    </citation>
    <scope>NUCLEOTIDE SEQUENCE [LARGE SCALE GENOMIC DNA]</scope>
</reference>
<evidence type="ECO:0000313" key="2">
    <source>
        <dbReference type="EMBL" id="CAK0835490.1"/>
    </source>
</evidence>
<evidence type="ECO:0000313" key="3">
    <source>
        <dbReference type="Proteomes" id="UP001189429"/>
    </source>
</evidence>
<name>A0ABN9ST89_9DINO</name>
<protein>
    <submittedName>
        <fullName evidence="2">Uncharacterized protein</fullName>
    </submittedName>
</protein>
<keyword evidence="3" id="KW-1185">Reference proteome</keyword>
<gene>
    <name evidence="2" type="ORF">PCOR1329_LOCUS32365</name>
</gene>
<feature type="compositionally biased region" description="Low complexity" evidence="1">
    <location>
        <begin position="90"/>
        <end position="99"/>
    </location>
</feature>
<evidence type="ECO:0000256" key="1">
    <source>
        <dbReference type="SAM" id="MobiDB-lite"/>
    </source>
</evidence>
<feature type="region of interest" description="Disordered" evidence="1">
    <location>
        <begin position="1"/>
        <end position="99"/>
    </location>
</feature>
<organism evidence="2 3">
    <name type="scientific">Prorocentrum cordatum</name>
    <dbReference type="NCBI Taxonomy" id="2364126"/>
    <lineage>
        <taxon>Eukaryota</taxon>
        <taxon>Sar</taxon>
        <taxon>Alveolata</taxon>
        <taxon>Dinophyceae</taxon>
        <taxon>Prorocentrales</taxon>
        <taxon>Prorocentraceae</taxon>
        <taxon>Prorocentrum</taxon>
    </lineage>
</organism>
<feature type="non-terminal residue" evidence="2">
    <location>
        <position position="99"/>
    </location>
</feature>
<accession>A0ABN9ST89</accession>
<comment type="caution">
    <text evidence="2">The sequence shown here is derived from an EMBL/GenBank/DDBJ whole genome shotgun (WGS) entry which is preliminary data.</text>
</comment>
<proteinExistence type="predicted"/>